<dbReference type="Gene3D" id="3.30.1180.10">
    <property type="match status" value="1"/>
</dbReference>
<sequence>MKTAIITDSTAYLSNDYIEQHDDLYVISLSVILNQSSYKESHEITTNEFYAKLKQVEELPMTSQPSIGEYIDLLEQLKNKGYEKAIAIHLSSGISGTYQNSITAGKSVDGIDVYSFDSKLACMIEGFYVDFAYKHKNQRTADEIIDEMTKMRDQTTEGYIVVDDLSNLRKGGRLTATQAMIGTMLHIKPVLTFEDGLIVPNAKIRTLNKALKQIEHYFEDIVHQYPDEQIHATIIHANNEDAAEKWLYKMKEKYPNINITLSHFGPVIGTHLGSGALAMGWVIGDF</sequence>
<dbReference type="PANTHER" id="PTHR33434">
    <property type="entry name" value="DEGV DOMAIN-CONTAINING PROTEIN DR_1986-RELATED"/>
    <property type="match status" value="1"/>
</dbReference>
<keyword evidence="1" id="KW-0446">Lipid-binding</keyword>
<accession>A0A3N5CIK0</accession>
<proteinExistence type="predicted"/>
<name>A0A3N5CIK0_9BACL</name>
<dbReference type="SUPFAM" id="SSF82549">
    <property type="entry name" value="DAK1/DegV-like"/>
    <property type="match status" value="1"/>
</dbReference>
<protein>
    <submittedName>
        <fullName evidence="2">DegV family protein with EDD domain</fullName>
    </submittedName>
</protein>
<dbReference type="Pfam" id="PF02645">
    <property type="entry name" value="DegV"/>
    <property type="match status" value="1"/>
</dbReference>
<dbReference type="Proteomes" id="UP000277108">
    <property type="component" value="Unassembled WGS sequence"/>
</dbReference>
<dbReference type="Gene3D" id="3.40.50.10170">
    <property type="match status" value="1"/>
</dbReference>
<dbReference type="EMBL" id="RKRK01000002">
    <property type="protein sequence ID" value="RPF57471.1"/>
    <property type="molecule type" value="Genomic_DNA"/>
</dbReference>
<dbReference type="OrthoDB" id="9775494at2"/>
<comment type="caution">
    <text evidence="2">The sequence shown here is derived from an EMBL/GenBank/DDBJ whole genome shotgun (WGS) entry which is preliminary data.</text>
</comment>
<dbReference type="InterPro" id="IPR050270">
    <property type="entry name" value="DegV_domain_contain"/>
</dbReference>
<evidence type="ECO:0000313" key="3">
    <source>
        <dbReference type="Proteomes" id="UP000277108"/>
    </source>
</evidence>
<evidence type="ECO:0000313" key="2">
    <source>
        <dbReference type="EMBL" id="RPF57471.1"/>
    </source>
</evidence>
<dbReference type="GO" id="GO:0008289">
    <property type="term" value="F:lipid binding"/>
    <property type="evidence" value="ECO:0007669"/>
    <property type="project" value="UniProtKB-KW"/>
</dbReference>
<dbReference type="PANTHER" id="PTHR33434:SF2">
    <property type="entry name" value="FATTY ACID-BINDING PROTEIN TM_1468"/>
    <property type="match status" value="1"/>
</dbReference>
<dbReference type="PROSITE" id="PS51482">
    <property type="entry name" value="DEGV"/>
    <property type="match status" value="1"/>
</dbReference>
<dbReference type="AlphaFoldDB" id="A0A3N5CIK0"/>
<evidence type="ECO:0000256" key="1">
    <source>
        <dbReference type="ARBA" id="ARBA00023121"/>
    </source>
</evidence>
<organism evidence="2 3">
    <name type="scientific">Abyssicoccus albus</name>
    <dbReference type="NCBI Taxonomy" id="1817405"/>
    <lineage>
        <taxon>Bacteria</taxon>
        <taxon>Bacillati</taxon>
        <taxon>Bacillota</taxon>
        <taxon>Bacilli</taxon>
        <taxon>Bacillales</taxon>
        <taxon>Abyssicoccaceae</taxon>
    </lineage>
</organism>
<dbReference type="InterPro" id="IPR043168">
    <property type="entry name" value="DegV_C"/>
</dbReference>
<dbReference type="RefSeq" id="WP_123807116.1">
    <property type="nucleotide sequence ID" value="NZ_RKRK01000002.1"/>
</dbReference>
<dbReference type="NCBIfam" id="TIGR00762">
    <property type="entry name" value="DegV"/>
    <property type="match status" value="1"/>
</dbReference>
<keyword evidence="3" id="KW-1185">Reference proteome</keyword>
<dbReference type="InterPro" id="IPR003797">
    <property type="entry name" value="DegV"/>
</dbReference>
<reference evidence="2 3" key="1">
    <citation type="submission" date="2018-11" db="EMBL/GenBank/DDBJ databases">
        <title>Genomic Encyclopedia of Type Strains, Phase IV (KMG-IV): sequencing the most valuable type-strain genomes for metagenomic binning, comparative biology and taxonomic classification.</title>
        <authorList>
            <person name="Goeker M."/>
        </authorList>
    </citation>
    <scope>NUCLEOTIDE SEQUENCE [LARGE SCALE GENOMIC DNA]</scope>
    <source>
        <strain evidence="2 3">DSM 29158</strain>
    </source>
</reference>
<gene>
    <name evidence="2" type="ORF">EDD62_0089</name>
</gene>